<dbReference type="Proteomes" id="UP000467841">
    <property type="component" value="Unassembled WGS sequence"/>
</dbReference>
<dbReference type="OrthoDB" id="1925340at2759"/>
<organism evidence="1 2">
    <name type="scientific">Microthlaspi erraticum</name>
    <dbReference type="NCBI Taxonomy" id="1685480"/>
    <lineage>
        <taxon>Eukaryota</taxon>
        <taxon>Viridiplantae</taxon>
        <taxon>Streptophyta</taxon>
        <taxon>Embryophyta</taxon>
        <taxon>Tracheophyta</taxon>
        <taxon>Spermatophyta</taxon>
        <taxon>Magnoliopsida</taxon>
        <taxon>eudicotyledons</taxon>
        <taxon>Gunneridae</taxon>
        <taxon>Pentapetalae</taxon>
        <taxon>rosids</taxon>
        <taxon>malvids</taxon>
        <taxon>Brassicales</taxon>
        <taxon>Brassicaceae</taxon>
        <taxon>Coluteocarpeae</taxon>
        <taxon>Microthlaspi</taxon>
    </lineage>
</organism>
<comment type="caution">
    <text evidence="1">The sequence shown here is derived from an EMBL/GenBank/DDBJ whole genome shotgun (WGS) entry which is preliminary data.</text>
</comment>
<name>A0A6D2JQD9_9BRAS</name>
<gene>
    <name evidence="1" type="ORF">MERR_LOCUS29635</name>
</gene>
<evidence type="ECO:0000313" key="2">
    <source>
        <dbReference type="Proteomes" id="UP000467841"/>
    </source>
</evidence>
<dbReference type="PANTHER" id="PTHR36702">
    <property type="entry name" value="HOLLIDAY JUNCTION RESOLVASE"/>
    <property type="match status" value="1"/>
</dbReference>
<reference evidence="1" key="1">
    <citation type="submission" date="2020-01" db="EMBL/GenBank/DDBJ databases">
        <authorList>
            <person name="Mishra B."/>
        </authorList>
    </citation>
    <scope>NUCLEOTIDE SEQUENCE [LARGE SCALE GENOMIC DNA]</scope>
</reference>
<evidence type="ECO:0000313" key="1">
    <source>
        <dbReference type="EMBL" id="CAA7042400.1"/>
    </source>
</evidence>
<dbReference type="AlphaFoldDB" id="A0A6D2JQD9"/>
<keyword evidence="2" id="KW-1185">Reference proteome</keyword>
<dbReference type="EMBL" id="CACVBM020001269">
    <property type="protein sequence ID" value="CAA7042400.1"/>
    <property type="molecule type" value="Genomic_DNA"/>
</dbReference>
<accession>A0A6D2JQD9</accession>
<proteinExistence type="predicted"/>
<dbReference type="PANTHER" id="PTHR36702:SF1">
    <property type="entry name" value="HOLLIDAY JUNCTION RESOLVASE"/>
    <property type="match status" value="1"/>
</dbReference>
<sequence>MDSLDRELELQDVWVYSGEISVLEAVDERLKGEFDEEMMKKLLLVYLREKADQRLHVVSADGITQQTPWFSLSPCQENEMDRIKNDAKKQIVADFFHFIENFNEKPSNSSRYTVLGAPVFALSACLRILDMSISEIDSKTLKFVVDLIHKYKNSKDEATRDRYREILSETLSIISRSEQLYTCQEMDSVITELQKLFISETGHRHHHLYKSKPNLALFLSGLSKYEISENETCTKSRNEVSLVLFRR</sequence>
<dbReference type="InterPro" id="IPR027902">
    <property type="entry name" value="DUF4487"/>
</dbReference>
<protein>
    <submittedName>
        <fullName evidence="1">Uncharacterized protein</fullName>
    </submittedName>
</protein>
<dbReference type="Pfam" id="PF14868">
    <property type="entry name" value="DUF4487"/>
    <property type="match status" value="1"/>
</dbReference>